<feature type="compositionally biased region" description="Low complexity" evidence="1">
    <location>
        <begin position="450"/>
        <end position="466"/>
    </location>
</feature>
<dbReference type="InterPro" id="IPR039601">
    <property type="entry name" value="Rrn5"/>
</dbReference>
<feature type="compositionally biased region" description="Pro residues" evidence="1">
    <location>
        <begin position="571"/>
        <end position="582"/>
    </location>
</feature>
<dbReference type="PANTHER" id="PTHR28079">
    <property type="entry name" value="RNA POLYMERASE I-SPECIFIC TRANSCRIPTION INITIATION FACTOR RRN5"/>
    <property type="match status" value="1"/>
</dbReference>
<proteinExistence type="predicted"/>
<dbReference type="SUPFAM" id="SSF46689">
    <property type="entry name" value="Homeodomain-like"/>
    <property type="match status" value="1"/>
</dbReference>
<feature type="compositionally biased region" description="Acidic residues" evidence="1">
    <location>
        <begin position="411"/>
        <end position="447"/>
    </location>
</feature>
<feature type="compositionally biased region" description="Basic and acidic residues" evidence="1">
    <location>
        <begin position="474"/>
        <end position="490"/>
    </location>
</feature>
<protein>
    <recommendedName>
        <fullName evidence="4">Myb-like domain-containing protein</fullName>
    </recommendedName>
</protein>
<dbReference type="InterPro" id="IPR009057">
    <property type="entry name" value="Homeodomain-like_sf"/>
</dbReference>
<evidence type="ECO:0000313" key="3">
    <source>
        <dbReference type="Proteomes" id="UP001152592"/>
    </source>
</evidence>
<dbReference type="GO" id="GO:0006361">
    <property type="term" value="P:transcription initiation at RNA polymerase I promoter"/>
    <property type="evidence" value="ECO:0007669"/>
    <property type="project" value="TreeGrafter"/>
</dbReference>
<dbReference type="AlphaFoldDB" id="A0A9W4J5M9"/>
<feature type="compositionally biased region" description="Basic and acidic residues" evidence="1">
    <location>
        <begin position="556"/>
        <end position="568"/>
    </location>
</feature>
<dbReference type="GO" id="GO:0042790">
    <property type="term" value="P:nucleolar large rRNA transcription by RNA polymerase I"/>
    <property type="evidence" value="ECO:0007669"/>
    <property type="project" value="InterPro"/>
</dbReference>
<feature type="region of interest" description="Disordered" evidence="1">
    <location>
        <begin position="1"/>
        <end position="48"/>
    </location>
</feature>
<feature type="region of interest" description="Disordered" evidence="1">
    <location>
        <begin position="407"/>
        <end position="490"/>
    </location>
</feature>
<dbReference type="GO" id="GO:0000500">
    <property type="term" value="C:RNA polymerase I upstream activating factor complex"/>
    <property type="evidence" value="ECO:0007669"/>
    <property type="project" value="InterPro"/>
</dbReference>
<organism evidence="2 3">
    <name type="scientific">Penicillium salamii</name>
    <dbReference type="NCBI Taxonomy" id="1612424"/>
    <lineage>
        <taxon>Eukaryota</taxon>
        <taxon>Fungi</taxon>
        <taxon>Dikarya</taxon>
        <taxon>Ascomycota</taxon>
        <taxon>Pezizomycotina</taxon>
        <taxon>Eurotiomycetes</taxon>
        <taxon>Eurotiomycetidae</taxon>
        <taxon>Eurotiales</taxon>
        <taxon>Aspergillaceae</taxon>
        <taxon>Penicillium</taxon>
    </lineage>
</organism>
<dbReference type="PANTHER" id="PTHR28079:SF1">
    <property type="entry name" value="RNA POLYMERASE I-SPECIFIC TRANSCRIPTION INITIATION FACTOR RRN5"/>
    <property type="match status" value="1"/>
</dbReference>
<reference evidence="2" key="1">
    <citation type="submission" date="2021-07" db="EMBL/GenBank/DDBJ databases">
        <authorList>
            <person name="Branca A.L. A."/>
        </authorList>
    </citation>
    <scope>NUCLEOTIDE SEQUENCE</scope>
</reference>
<evidence type="ECO:0000313" key="2">
    <source>
        <dbReference type="EMBL" id="CAG8379093.1"/>
    </source>
</evidence>
<dbReference type="GO" id="GO:0001181">
    <property type="term" value="F:RNA polymerase I general transcription initiation factor activity"/>
    <property type="evidence" value="ECO:0007669"/>
    <property type="project" value="TreeGrafter"/>
</dbReference>
<dbReference type="Proteomes" id="UP001152592">
    <property type="component" value="Unassembled WGS sequence"/>
</dbReference>
<feature type="region of interest" description="Disordered" evidence="1">
    <location>
        <begin position="556"/>
        <end position="582"/>
    </location>
</feature>
<feature type="region of interest" description="Disordered" evidence="1">
    <location>
        <begin position="505"/>
        <end position="525"/>
    </location>
</feature>
<evidence type="ECO:0008006" key="4">
    <source>
        <dbReference type="Google" id="ProtNLM"/>
    </source>
</evidence>
<comment type="caution">
    <text evidence="2">The sequence shown here is derived from an EMBL/GenBank/DDBJ whole genome shotgun (WGS) entry which is preliminary data.</text>
</comment>
<evidence type="ECO:0000256" key="1">
    <source>
        <dbReference type="SAM" id="MobiDB-lite"/>
    </source>
</evidence>
<feature type="compositionally biased region" description="Low complexity" evidence="1">
    <location>
        <begin position="9"/>
        <end position="24"/>
    </location>
</feature>
<gene>
    <name evidence="2" type="ORF">PSALAMII_LOCUS5508</name>
</gene>
<dbReference type="EMBL" id="CAJVPD010000234">
    <property type="protein sequence ID" value="CAG8379093.1"/>
    <property type="molecule type" value="Genomic_DNA"/>
</dbReference>
<dbReference type="OrthoDB" id="1925334at2759"/>
<accession>A0A9W4J5M9</accession>
<name>A0A9W4J5M9_9EURO</name>
<dbReference type="GO" id="GO:0000182">
    <property type="term" value="F:rDNA binding"/>
    <property type="evidence" value="ECO:0007669"/>
    <property type="project" value="TreeGrafter"/>
</dbReference>
<sequence length="582" mass="65854">MSDAEIESDPGYSPSPSPSVSSERSTPDREASREASNLSTRDRDEKSDDVERLLGEALMRRSPRMRGSLLFLRTYKHLLAESQKEIDYTWSRHEEDVFQVSQYGSVVWTSTEKEAFFNALDRKGKGGIKELTAAIGTKSELEVMDYMTRLHQALDAQYCSDAQVESMPLMADLPAAKEISPQGCELLDDYADVLVLKDSLAEAQTGGKQYGDYWNLTGDTASELMNVIDSEYDGTVRGDLHLAANLLYVPEWISLSRGLFMNFGGSKSENHWKNIANSKQNITAQNQTPSMTAGSVVDFYTLSVSITRRLVQSSIFFAMSRLRGVNRSGHDRGNFIRVSDVRAAIEVLNMKHRRPNFVDTARRNEVEIADVHNRKDWVPTPFTYEEVEEIIDKSEWSKYRSDAVKSGGINMEEEDDAESESEDSNYGPEEDEQEAEPSSDYEPEVVDLDPPSSRVGSPASSPPGSSDELEMDPEEMHADLADESTSRREEAMFLRLMDKAVPCHEQSVKQEDLEEELQAPPERRAREEVFDWRSRVLYRSEWEEYGYNFADLKGEFEMPPHKRPRLSEPELPTPSTPPPANE</sequence>